<keyword evidence="1" id="KW-1133">Transmembrane helix</keyword>
<feature type="transmembrane region" description="Helical" evidence="1">
    <location>
        <begin position="246"/>
        <end position="264"/>
    </location>
</feature>
<feature type="transmembrane region" description="Helical" evidence="1">
    <location>
        <begin position="129"/>
        <end position="151"/>
    </location>
</feature>
<evidence type="ECO:0000313" key="2">
    <source>
        <dbReference type="EMBL" id="OCS91339.1"/>
    </source>
</evidence>
<keyword evidence="3" id="KW-1185">Reference proteome</keyword>
<dbReference type="InterPro" id="IPR049504">
    <property type="entry name" value="O-antigen_lig"/>
</dbReference>
<evidence type="ECO:0008006" key="4">
    <source>
        <dbReference type="Google" id="ProtNLM"/>
    </source>
</evidence>
<dbReference type="Pfam" id="PF13425">
    <property type="entry name" value="O-antigen_lig"/>
    <property type="match status" value="1"/>
</dbReference>
<feature type="transmembrane region" description="Helical" evidence="1">
    <location>
        <begin position="32"/>
        <end position="54"/>
    </location>
</feature>
<accession>A0A1C0YW01</accession>
<feature type="transmembrane region" description="Helical" evidence="1">
    <location>
        <begin position="171"/>
        <end position="188"/>
    </location>
</feature>
<protein>
    <recommendedName>
        <fullName evidence="4">O-antigen polymerase</fullName>
    </recommendedName>
</protein>
<gene>
    <name evidence="2" type="ORF">A6K76_09165</name>
</gene>
<keyword evidence="1" id="KW-0812">Transmembrane</keyword>
<dbReference type="OrthoDB" id="2281244at2"/>
<dbReference type="AlphaFoldDB" id="A0A1C0YW01"/>
<sequence>MLTRNKLVPIFLVFLLLQPVLDVLTNLLMNTFGINLSLGIIVRTLVMLVFMLFVLKEVFTNKDHSLMFHIAAITFLAAMQLIVTLLFKEGASLGSEITFLVKSVYPVVLIFALFYLMRSKEELHRLANVVMINGIVISAFILVPTWLNFSFDSYDHGLKGSLGFYSSGNEISAVLMFAYFFSVYTLFFRKGKQTILPFLSVFLITWSSFYVGTKVAIGAILVIAILFALAIFIFRMKEVKKTNAAFLAVPFIFSLLFFNGVPAAENSQMAEEQQAARNQKYETPELFYAADDVARISEVVRLREKVNPIITKIVSSRDIYAIETYEDYERAHVMRKLFGLGYAGDYYDDVDVKIIEMDFIDYIFSFGIVGTVYFLLVFVSFLVFTVKAVFSTRGVTRGKILYALFAFLLAMSVSLLAGHIWFAPAVSIYLAAMVIMLYRVTQLDTMVESNS</sequence>
<reference evidence="2 3" key="1">
    <citation type="submission" date="2016-07" db="EMBL/GenBank/DDBJ databases">
        <title>Caryophanon latum genome sequencing.</title>
        <authorList>
            <person name="Verma A."/>
            <person name="Pal Y."/>
            <person name="Krishnamurthi S."/>
        </authorList>
    </citation>
    <scope>NUCLEOTIDE SEQUENCE [LARGE SCALE GENOMIC DNA]</scope>
    <source>
        <strain evidence="2 3">DSM 14151</strain>
    </source>
</reference>
<comment type="caution">
    <text evidence="2">The sequence shown here is derived from an EMBL/GenBank/DDBJ whole genome shotgun (WGS) entry which is preliminary data.</text>
</comment>
<keyword evidence="1" id="KW-0472">Membrane</keyword>
<evidence type="ECO:0000313" key="3">
    <source>
        <dbReference type="Proteomes" id="UP000093482"/>
    </source>
</evidence>
<organism evidence="2 3">
    <name type="scientific">Caryophanon latum</name>
    <dbReference type="NCBI Taxonomy" id="33977"/>
    <lineage>
        <taxon>Bacteria</taxon>
        <taxon>Bacillati</taxon>
        <taxon>Bacillota</taxon>
        <taxon>Bacilli</taxon>
        <taxon>Bacillales</taxon>
        <taxon>Caryophanaceae</taxon>
        <taxon>Caryophanon</taxon>
    </lineage>
</organism>
<dbReference type="Proteomes" id="UP000093482">
    <property type="component" value="Unassembled WGS sequence"/>
</dbReference>
<feature type="transmembrane region" description="Helical" evidence="1">
    <location>
        <begin position="195"/>
        <end position="211"/>
    </location>
</feature>
<evidence type="ECO:0000256" key="1">
    <source>
        <dbReference type="SAM" id="Phobius"/>
    </source>
</evidence>
<feature type="transmembrane region" description="Helical" evidence="1">
    <location>
        <begin position="99"/>
        <end position="117"/>
    </location>
</feature>
<name>A0A1C0YW01_9BACL</name>
<dbReference type="EMBL" id="MATO01000029">
    <property type="protein sequence ID" value="OCS91339.1"/>
    <property type="molecule type" value="Genomic_DNA"/>
</dbReference>
<feature type="transmembrane region" description="Helical" evidence="1">
    <location>
        <begin position="362"/>
        <end position="389"/>
    </location>
</feature>
<feature type="transmembrane region" description="Helical" evidence="1">
    <location>
        <begin position="401"/>
        <end position="422"/>
    </location>
</feature>
<proteinExistence type="predicted"/>
<feature type="transmembrane region" description="Helical" evidence="1">
    <location>
        <begin position="217"/>
        <end position="234"/>
    </location>
</feature>
<feature type="transmembrane region" description="Helical" evidence="1">
    <location>
        <begin position="66"/>
        <end position="87"/>
    </location>
</feature>
<dbReference type="RefSeq" id="WP_066463434.1">
    <property type="nucleotide sequence ID" value="NZ_MATO01000029.1"/>
</dbReference>